<dbReference type="SMART" id="SM00271">
    <property type="entry name" value="DnaJ"/>
    <property type="match status" value="1"/>
</dbReference>
<dbReference type="Gene3D" id="2.60.260.20">
    <property type="entry name" value="Urease metallochaperone UreE, N-terminal domain"/>
    <property type="match status" value="2"/>
</dbReference>
<evidence type="ECO:0000259" key="3">
    <source>
        <dbReference type="PROSITE" id="PS50076"/>
    </source>
</evidence>
<organism evidence="4 5">
    <name type="scientific">Ficus carica</name>
    <name type="common">Common fig</name>
    <dbReference type="NCBI Taxonomy" id="3494"/>
    <lineage>
        <taxon>Eukaryota</taxon>
        <taxon>Viridiplantae</taxon>
        <taxon>Streptophyta</taxon>
        <taxon>Embryophyta</taxon>
        <taxon>Tracheophyta</taxon>
        <taxon>Spermatophyta</taxon>
        <taxon>Magnoliopsida</taxon>
        <taxon>eudicotyledons</taxon>
        <taxon>Gunneridae</taxon>
        <taxon>Pentapetalae</taxon>
        <taxon>rosids</taxon>
        <taxon>fabids</taxon>
        <taxon>Rosales</taxon>
        <taxon>Moraceae</taxon>
        <taxon>Ficeae</taxon>
        <taxon>Ficus</taxon>
    </lineage>
</organism>
<dbReference type="SUPFAM" id="SSF46565">
    <property type="entry name" value="Chaperone J-domain"/>
    <property type="match status" value="1"/>
</dbReference>
<proteinExistence type="predicted"/>
<evidence type="ECO:0000256" key="2">
    <source>
        <dbReference type="SAM" id="MobiDB-lite"/>
    </source>
</evidence>
<feature type="region of interest" description="Disordered" evidence="2">
    <location>
        <begin position="107"/>
        <end position="144"/>
    </location>
</feature>
<dbReference type="AlphaFoldDB" id="A0AA88D9F9"/>
<dbReference type="Proteomes" id="UP001187192">
    <property type="component" value="Unassembled WGS sequence"/>
</dbReference>
<dbReference type="InterPro" id="IPR036869">
    <property type="entry name" value="J_dom_sf"/>
</dbReference>
<dbReference type="Gene3D" id="1.10.287.110">
    <property type="entry name" value="DnaJ domain"/>
    <property type="match status" value="1"/>
</dbReference>
<comment type="caution">
    <text evidence="4">The sequence shown here is derived from an EMBL/GenBank/DDBJ whole genome shotgun (WGS) entry which is preliminary data.</text>
</comment>
<dbReference type="FunFam" id="2.60.260.20:FF:000002">
    <property type="entry name" value="Dnaj homolog subfamily b member"/>
    <property type="match status" value="1"/>
</dbReference>
<dbReference type="InterPro" id="IPR008971">
    <property type="entry name" value="HSP40/DnaJ_pept-bd"/>
</dbReference>
<gene>
    <name evidence="4" type="ORF">TIFTF001_018651</name>
</gene>
<sequence>MADPSRSQTTDFYSILGVTATSSIKEICKAYKSLVMKWSPDKNPSNRKEAQEKFTAINEAYDKAINGKRFGEDHLLISEPTTIGFDHHKSIDDSFFSRPHHSFASRNVTSRRCKTPTPNLLRDTSQRTNSEETEFSNPFPRNRGRRCISETHINMTASSLSRNTSRQSTTPIIFSQSTERKKPPPVERKLKCTLEELLDGCVKKIMITRDVIAETGVIIQEEEVLWVNVKPGWRKGTKIMFEGKGDEKPGYLPADIILLIDEKRHPLYEREGDDLEVVVEIPLVNALTGCSISIPLLGGDEMTLSFDDIIYPGYKKVIRGQGMPNPKEQSRRGDLRIKFLVEFPVELSDEQRAEAVDILQDCS</sequence>
<dbReference type="FunFam" id="2.60.260.20:FF:000006">
    <property type="entry name" value="DnaJ subfamily B member 13"/>
    <property type="match status" value="1"/>
</dbReference>
<dbReference type="InterPro" id="IPR002939">
    <property type="entry name" value="DnaJ_C"/>
</dbReference>
<dbReference type="InterPro" id="IPR051339">
    <property type="entry name" value="DnaJ_subfamily_B"/>
</dbReference>
<dbReference type="GO" id="GO:0006457">
    <property type="term" value="P:protein folding"/>
    <property type="evidence" value="ECO:0007669"/>
    <property type="project" value="InterPro"/>
</dbReference>
<reference evidence="4" key="1">
    <citation type="submission" date="2023-07" db="EMBL/GenBank/DDBJ databases">
        <title>draft genome sequence of fig (Ficus carica).</title>
        <authorList>
            <person name="Takahashi T."/>
            <person name="Nishimura K."/>
        </authorList>
    </citation>
    <scope>NUCLEOTIDE SEQUENCE</scope>
</reference>
<dbReference type="Pfam" id="PF00226">
    <property type="entry name" value="DnaJ"/>
    <property type="match status" value="1"/>
</dbReference>
<dbReference type="EMBL" id="BTGU01000031">
    <property type="protein sequence ID" value="GMN49480.1"/>
    <property type="molecule type" value="Genomic_DNA"/>
</dbReference>
<dbReference type="GO" id="GO:0051082">
    <property type="term" value="F:unfolded protein binding"/>
    <property type="evidence" value="ECO:0007669"/>
    <property type="project" value="InterPro"/>
</dbReference>
<dbReference type="PANTHER" id="PTHR24078:SF522">
    <property type="entry name" value="DNAJ CHAPERONE C-TERMINAL DOMAIN-CONTAINING PROTEIN"/>
    <property type="match status" value="1"/>
</dbReference>
<protein>
    <recommendedName>
        <fullName evidence="3">J domain-containing protein</fullName>
    </recommendedName>
</protein>
<dbReference type="PANTHER" id="PTHR24078">
    <property type="entry name" value="DNAJ HOMOLOG SUBFAMILY C MEMBER"/>
    <property type="match status" value="1"/>
</dbReference>
<dbReference type="GO" id="GO:0051087">
    <property type="term" value="F:protein-folding chaperone binding"/>
    <property type="evidence" value="ECO:0007669"/>
    <property type="project" value="TreeGrafter"/>
</dbReference>
<accession>A0AA88D9F9</accession>
<evidence type="ECO:0000313" key="4">
    <source>
        <dbReference type="EMBL" id="GMN49480.1"/>
    </source>
</evidence>
<evidence type="ECO:0000256" key="1">
    <source>
        <dbReference type="ARBA" id="ARBA00023186"/>
    </source>
</evidence>
<dbReference type="CDD" id="cd10747">
    <property type="entry name" value="DnaJ_C"/>
    <property type="match status" value="1"/>
</dbReference>
<keyword evidence="5" id="KW-1185">Reference proteome</keyword>
<dbReference type="SUPFAM" id="SSF49493">
    <property type="entry name" value="HSP40/DnaJ peptide-binding domain"/>
    <property type="match status" value="2"/>
</dbReference>
<feature type="compositionally biased region" description="Polar residues" evidence="2">
    <location>
        <begin position="115"/>
        <end position="128"/>
    </location>
</feature>
<evidence type="ECO:0000313" key="5">
    <source>
        <dbReference type="Proteomes" id="UP001187192"/>
    </source>
</evidence>
<dbReference type="InterPro" id="IPR001623">
    <property type="entry name" value="DnaJ_domain"/>
</dbReference>
<feature type="domain" description="J" evidence="3">
    <location>
        <begin position="11"/>
        <end position="69"/>
    </location>
</feature>
<dbReference type="PROSITE" id="PS50076">
    <property type="entry name" value="DNAJ_2"/>
    <property type="match status" value="1"/>
</dbReference>
<keyword evidence="1" id="KW-0143">Chaperone</keyword>
<dbReference type="PRINTS" id="PR00625">
    <property type="entry name" value="JDOMAIN"/>
</dbReference>
<name>A0AA88D9F9_FICCA</name>
<dbReference type="Pfam" id="PF01556">
    <property type="entry name" value="DnaJ_C"/>
    <property type="match status" value="1"/>
</dbReference>
<dbReference type="CDD" id="cd06257">
    <property type="entry name" value="DnaJ"/>
    <property type="match status" value="1"/>
</dbReference>
<dbReference type="GO" id="GO:0005829">
    <property type="term" value="C:cytosol"/>
    <property type="evidence" value="ECO:0007669"/>
    <property type="project" value="TreeGrafter"/>
</dbReference>